<comment type="caution">
    <text evidence="9">The sequence shown here is derived from an EMBL/GenBank/DDBJ whole genome shotgun (WGS) entry which is preliminary data.</text>
</comment>
<dbReference type="InterPro" id="IPR000447">
    <property type="entry name" value="G3P_DH_FAD-dep"/>
</dbReference>
<sequence>MKPQPMSLSSRNEAVARMAATTREDPLDVLVIGGGVVGSAAAFDAATRGLNTGLVEARDIGEGTSSRSSKLIHGGLRYLQMLDFKLVAEALRERDLLLRQLAPHLVRPLPFIFPFERHVVERAFIGSGVSLYDALASGSSLLRGARSRAVPFHRHLGNKGLAERFAGLDQQKYRGGLEYYDAQVDDARLVLTLARSAHSLGAAVATRTEVTEYLREDPQHRERITGVVVVDHLTARLHRIHARQIILAAGVWTGEAQQMALKDTPSGRADSAGLKVLASKGIHITVPKDRIAASGTVGIISQTEKSVLFIIPMRDVWAVGTTDTSWHQAVDAPAATAADIDYVLEHANAVLGEDLTRDDVLATWAGLRPLLQPVKTNDDASAKVSREHTVMQLAPGLTGVAGGKLTTYRVMAEDAVDFAIADEYRNRDSLTETMPLTGAVGFGEWSERAEQIAEDYGWDAERVDRLLGRYGSLIREVLELIDEDASLGRPLEAAPGYLRAEIAYACTSEGALHLDDLLSRRTRMIYETRHRGVDAAAEVAAIAAPLLGWNAEQEQAEVDSYRAYIKAQRAAEQTTSDTEAAELIAANYPVPGQQVEPTPLEDASVEESAAEAGVPGE</sequence>
<dbReference type="PRINTS" id="PR01001">
    <property type="entry name" value="FADG3PDH"/>
</dbReference>
<dbReference type="InterPro" id="IPR031656">
    <property type="entry name" value="DAO_C"/>
</dbReference>
<feature type="domain" description="FAD dependent oxidoreductase" evidence="7">
    <location>
        <begin position="28"/>
        <end position="408"/>
    </location>
</feature>
<dbReference type="Pfam" id="PF01266">
    <property type="entry name" value="DAO"/>
    <property type="match status" value="1"/>
</dbReference>
<evidence type="ECO:0000259" key="7">
    <source>
        <dbReference type="Pfam" id="PF01266"/>
    </source>
</evidence>
<dbReference type="EMBL" id="BAABLW010000007">
    <property type="protein sequence ID" value="GAA4926022.1"/>
    <property type="molecule type" value="Genomic_DNA"/>
</dbReference>
<accession>A0ABP9G1V9</accession>
<evidence type="ECO:0000256" key="2">
    <source>
        <dbReference type="ARBA" id="ARBA00007330"/>
    </source>
</evidence>
<reference evidence="10" key="1">
    <citation type="journal article" date="2019" name="Int. J. Syst. Evol. Microbiol.">
        <title>The Global Catalogue of Microorganisms (GCM) 10K type strain sequencing project: providing services to taxonomists for standard genome sequencing and annotation.</title>
        <authorList>
            <consortium name="The Broad Institute Genomics Platform"/>
            <consortium name="The Broad Institute Genome Sequencing Center for Infectious Disease"/>
            <person name="Wu L."/>
            <person name="Ma J."/>
        </authorList>
    </citation>
    <scope>NUCLEOTIDE SEQUENCE [LARGE SCALE GENOMIC DNA]</scope>
    <source>
        <strain evidence="10">JCM 19129</strain>
    </source>
</reference>
<dbReference type="Gene3D" id="3.50.50.60">
    <property type="entry name" value="FAD/NAD(P)-binding domain"/>
    <property type="match status" value="1"/>
</dbReference>
<evidence type="ECO:0000256" key="1">
    <source>
        <dbReference type="ARBA" id="ARBA00001974"/>
    </source>
</evidence>
<evidence type="ECO:0000256" key="5">
    <source>
        <dbReference type="ARBA" id="ARBA00023002"/>
    </source>
</evidence>
<comment type="similarity">
    <text evidence="2">Belongs to the FAD-dependent glycerol-3-phosphate dehydrogenase family.</text>
</comment>
<organism evidence="9 10">
    <name type="scientific">Nesterenkonia rhizosphaerae</name>
    <dbReference type="NCBI Taxonomy" id="1348272"/>
    <lineage>
        <taxon>Bacteria</taxon>
        <taxon>Bacillati</taxon>
        <taxon>Actinomycetota</taxon>
        <taxon>Actinomycetes</taxon>
        <taxon>Micrococcales</taxon>
        <taxon>Micrococcaceae</taxon>
        <taxon>Nesterenkonia</taxon>
    </lineage>
</organism>
<evidence type="ECO:0000259" key="8">
    <source>
        <dbReference type="Pfam" id="PF16901"/>
    </source>
</evidence>
<dbReference type="PANTHER" id="PTHR11985:SF31">
    <property type="entry name" value="GLYCEROL-3-PHOSPHATE DEHYDROGENASE 2"/>
    <property type="match status" value="1"/>
</dbReference>
<dbReference type="PROSITE" id="PS00978">
    <property type="entry name" value="FAD_G3PDH_2"/>
    <property type="match status" value="1"/>
</dbReference>
<evidence type="ECO:0000256" key="3">
    <source>
        <dbReference type="ARBA" id="ARBA00022630"/>
    </source>
</evidence>
<keyword evidence="4" id="KW-0274">FAD</keyword>
<keyword evidence="3" id="KW-0285">Flavoprotein</keyword>
<evidence type="ECO:0000313" key="9">
    <source>
        <dbReference type="EMBL" id="GAA4926022.1"/>
    </source>
</evidence>
<keyword evidence="5" id="KW-0560">Oxidoreductase</keyword>
<evidence type="ECO:0000256" key="4">
    <source>
        <dbReference type="ARBA" id="ARBA00022827"/>
    </source>
</evidence>
<proteinExistence type="inferred from homology"/>
<dbReference type="Pfam" id="PF16901">
    <property type="entry name" value="DAO_C"/>
    <property type="match status" value="1"/>
</dbReference>
<dbReference type="Gene3D" id="1.10.8.870">
    <property type="entry name" value="Alpha-glycerophosphate oxidase, cap domain"/>
    <property type="match status" value="1"/>
</dbReference>
<evidence type="ECO:0000256" key="6">
    <source>
        <dbReference type="SAM" id="MobiDB-lite"/>
    </source>
</evidence>
<dbReference type="InterPro" id="IPR038299">
    <property type="entry name" value="DAO_C_sf"/>
</dbReference>
<feature type="region of interest" description="Disordered" evidence="6">
    <location>
        <begin position="572"/>
        <end position="617"/>
    </location>
</feature>
<keyword evidence="10" id="KW-1185">Reference proteome</keyword>
<dbReference type="SUPFAM" id="SSF54373">
    <property type="entry name" value="FAD-linked reductases, C-terminal domain"/>
    <property type="match status" value="1"/>
</dbReference>
<dbReference type="Gene3D" id="3.30.9.10">
    <property type="entry name" value="D-Amino Acid Oxidase, subunit A, domain 2"/>
    <property type="match status" value="1"/>
</dbReference>
<gene>
    <name evidence="9" type="ORF">GCM10025790_24760</name>
</gene>
<name>A0ABP9G1V9_9MICC</name>
<dbReference type="PANTHER" id="PTHR11985">
    <property type="entry name" value="GLYCEROL-3-PHOSPHATE DEHYDROGENASE"/>
    <property type="match status" value="1"/>
</dbReference>
<dbReference type="InterPro" id="IPR006076">
    <property type="entry name" value="FAD-dep_OxRdtase"/>
</dbReference>
<protein>
    <submittedName>
        <fullName evidence="9">Glycerol-3-phosphate dehydrogenase/oxidase</fullName>
    </submittedName>
</protein>
<evidence type="ECO:0000313" key="10">
    <source>
        <dbReference type="Proteomes" id="UP001500368"/>
    </source>
</evidence>
<feature type="domain" description="Alpha-glycerophosphate oxidase C-terminal" evidence="8">
    <location>
        <begin position="430"/>
        <end position="553"/>
    </location>
</feature>
<comment type="cofactor">
    <cofactor evidence="1">
        <name>FAD</name>
        <dbReference type="ChEBI" id="CHEBI:57692"/>
    </cofactor>
</comment>
<dbReference type="SUPFAM" id="SSF51905">
    <property type="entry name" value="FAD/NAD(P)-binding domain"/>
    <property type="match status" value="1"/>
</dbReference>
<dbReference type="InterPro" id="IPR036188">
    <property type="entry name" value="FAD/NAD-bd_sf"/>
</dbReference>
<dbReference type="Proteomes" id="UP001500368">
    <property type="component" value="Unassembled WGS sequence"/>
</dbReference>